<protein>
    <submittedName>
        <fullName evidence="13">Uncharacterized protein LOC102806446</fullName>
    </submittedName>
</protein>
<evidence type="ECO:0000256" key="2">
    <source>
        <dbReference type="ARBA" id="ARBA00008124"/>
    </source>
</evidence>
<keyword evidence="6 11" id="KW-1133">Transmembrane helix</keyword>
<dbReference type="PANTHER" id="PTHR14647:SF85">
    <property type="entry name" value="GALACTOSYLCERAMIDE SULFOTRANSFERASE-LIKE"/>
    <property type="match status" value="1"/>
</dbReference>
<dbReference type="Gene3D" id="3.40.50.300">
    <property type="entry name" value="P-loop containing nucleotide triphosphate hydrolases"/>
    <property type="match status" value="1"/>
</dbReference>
<keyword evidence="3" id="KW-0808">Transferase</keyword>
<dbReference type="InterPro" id="IPR009729">
    <property type="entry name" value="Gal-3-0_sulfotransfrase"/>
</dbReference>
<evidence type="ECO:0000313" key="13">
    <source>
        <dbReference type="RefSeq" id="XP_006818786.1"/>
    </source>
</evidence>
<comment type="subcellular location">
    <subcellularLocation>
        <location evidence="1">Golgi apparatus membrane</location>
        <topology evidence="1">Single-pass type II membrane protein</topology>
    </subcellularLocation>
</comment>
<evidence type="ECO:0000256" key="7">
    <source>
        <dbReference type="ARBA" id="ARBA00023034"/>
    </source>
</evidence>
<proteinExistence type="inferred from homology"/>
<feature type="compositionally biased region" description="Basic residues" evidence="10">
    <location>
        <begin position="515"/>
        <end position="525"/>
    </location>
</feature>
<keyword evidence="12" id="KW-1185">Reference proteome</keyword>
<keyword evidence="4 11" id="KW-0812">Transmembrane</keyword>
<evidence type="ECO:0000256" key="11">
    <source>
        <dbReference type="SAM" id="Phobius"/>
    </source>
</evidence>
<name>A0ABM0MFJ5_SACKO</name>
<feature type="transmembrane region" description="Helical" evidence="11">
    <location>
        <begin position="16"/>
        <end position="34"/>
    </location>
</feature>
<feature type="region of interest" description="Disordered" evidence="10">
    <location>
        <begin position="501"/>
        <end position="525"/>
    </location>
</feature>
<evidence type="ECO:0000256" key="5">
    <source>
        <dbReference type="ARBA" id="ARBA00022968"/>
    </source>
</evidence>
<keyword evidence="8 11" id="KW-0472">Membrane</keyword>
<gene>
    <name evidence="13" type="primary">LOC102806446</name>
</gene>
<accession>A0ABM0MFJ5</accession>
<keyword evidence="9" id="KW-0325">Glycoprotein</keyword>
<dbReference type="SUPFAM" id="SSF52540">
    <property type="entry name" value="P-loop containing nucleoside triphosphate hydrolases"/>
    <property type="match status" value="1"/>
</dbReference>
<sequence length="525" mass="61505">MSANTVTNNNTCKYKYAFGGLVIASCMLLLLYTVSTSTTIRRLVSPNNVIVTRFNLKDHVSSIDGDNMALQSGSCSQLSDIGYIFNRKTGSTTLVTIFSMFAKRYKHNLQRKFLFHKYRNSWGYMTMYHIRPTSTFIQGQHIAGIPRTERKILPIQGSTVHVESVNENGLNVQLKTPNTVYVSIVREPVAHFASVFAFFHLGEHIPGNTILPRLTRFLNNPTFYRGKIKYGTRNWRVARNSQAWHLGLDHKYHDHEEIVEDYFSQLDKEIDLILINEYYDESLILLKRIMCWKMVDILYISRRVRTDRFAVPDILKLKIHEWNNIDVKIYERFNRTLWQKIKQQGPYFETDLLNFRQLKSAILDDCNNDSVLSSNTVSLFKRLDSTDISPIHFCKGIKEWYTLTTNLEISELVHSDWGFSVNVEGQRNPLQNNKATKVNPDSQCININFHKRRSRSKNNELDIYMSFDNIEKERMKTTRRYNNYTVAMEISNYTNIRRAEREKKELEERDEIAAKRGKMHTRLKS</sequence>
<evidence type="ECO:0000256" key="9">
    <source>
        <dbReference type="ARBA" id="ARBA00023180"/>
    </source>
</evidence>
<evidence type="ECO:0000313" key="12">
    <source>
        <dbReference type="Proteomes" id="UP000694865"/>
    </source>
</evidence>
<reference evidence="13" key="1">
    <citation type="submission" date="2025-08" db="UniProtKB">
        <authorList>
            <consortium name="RefSeq"/>
        </authorList>
    </citation>
    <scope>IDENTIFICATION</scope>
    <source>
        <tissue evidence="13">Testes</tissue>
    </source>
</reference>
<dbReference type="GeneID" id="102806446"/>
<evidence type="ECO:0000256" key="3">
    <source>
        <dbReference type="ARBA" id="ARBA00022679"/>
    </source>
</evidence>
<evidence type="ECO:0000256" key="8">
    <source>
        <dbReference type="ARBA" id="ARBA00023136"/>
    </source>
</evidence>
<organism evidence="12 13">
    <name type="scientific">Saccoglossus kowalevskii</name>
    <name type="common">Acorn worm</name>
    <dbReference type="NCBI Taxonomy" id="10224"/>
    <lineage>
        <taxon>Eukaryota</taxon>
        <taxon>Metazoa</taxon>
        <taxon>Hemichordata</taxon>
        <taxon>Enteropneusta</taxon>
        <taxon>Harrimaniidae</taxon>
        <taxon>Saccoglossus</taxon>
    </lineage>
</organism>
<dbReference type="InterPro" id="IPR027417">
    <property type="entry name" value="P-loop_NTPase"/>
</dbReference>
<evidence type="ECO:0000256" key="4">
    <source>
        <dbReference type="ARBA" id="ARBA00022692"/>
    </source>
</evidence>
<dbReference type="Pfam" id="PF06990">
    <property type="entry name" value="Gal-3-0_sulfotr"/>
    <property type="match status" value="1"/>
</dbReference>
<dbReference type="Proteomes" id="UP000694865">
    <property type="component" value="Unplaced"/>
</dbReference>
<keyword evidence="5" id="KW-0735">Signal-anchor</keyword>
<keyword evidence="7" id="KW-0333">Golgi apparatus</keyword>
<feature type="compositionally biased region" description="Basic and acidic residues" evidence="10">
    <location>
        <begin position="501"/>
        <end position="514"/>
    </location>
</feature>
<dbReference type="RefSeq" id="XP_006818786.1">
    <property type="nucleotide sequence ID" value="XM_006818723.1"/>
</dbReference>
<evidence type="ECO:0000256" key="1">
    <source>
        <dbReference type="ARBA" id="ARBA00004323"/>
    </source>
</evidence>
<comment type="similarity">
    <text evidence="2">Belongs to the galactose-3-O-sulfotransferase family.</text>
</comment>
<evidence type="ECO:0000256" key="10">
    <source>
        <dbReference type="SAM" id="MobiDB-lite"/>
    </source>
</evidence>
<evidence type="ECO:0000256" key="6">
    <source>
        <dbReference type="ARBA" id="ARBA00022989"/>
    </source>
</evidence>
<dbReference type="PANTHER" id="PTHR14647">
    <property type="entry name" value="GALACTOSE-3-O-SULFOTRANSFERASE"/>
    <property type="match status" value="1"/>
</dbReference>